<dbReference type="Pfam" id="PF11457">
    <property type="entry name" value="DUF3021"/>
    <property type="match status" value="1"/>
</dbReference>
<proteinExistence type="predicted"/>
<evidence type="ECO:0000256" key="1">
    <source>
        <dbReference type="SAM" id="Phobius"/>
    </source>
</evidence>
<dbReference type="RefSeq" id="WP_367974923.1">
    <property type="nucleotide sequence ID" value="NZ_JBFPEQ010000001.1"/>
</dbReference>
<name>A0ABV3S4L4_9LACO</name>
<keyword evidence="1" id="KW-1133">Transmembrane helix</keyword>
<comment type="caution">
    <text evidence="2">The sequence shown here is derived from an EMBL/GenBank/DDBJ whole genome shotgun (WGS) entry which is preliminary data.</text>
</comment>
<reference evidence="2 3" key="1">
    <citation type="submission" date="2024-07" db="EMBL/GenBank/DDBJ databases">
        <authorList>
            <person name="Yun M."/>
        </authorList>
    </citation>
    <scope>NUCLEOTIDE SEQUENCE [LARGE SCALE GENOMIC DNA]</scope>
    <source>
        <strain evidence="2 3">MS01</strain>
    </source>
</reference>
<keyword evidence="1" id="KW-0472">Membrane</keyword>
<evidence type="ECO:0000313" key="2">
    <source>
        <dbReference type="EMBL" id="MEX0381271.1"/>
    </source>
</evidence>
<organism evidence="2 3">
    <name type="scientific">Leuconostoc aquikimchii</name>
    <dbReference type="NCBI Taxonomy" id="3236804"/>
    <lineage>
        <taxon>Bacteria</taxon>
        <taxon>Bacillati</taxon>
        <taxon>Bacillota</taxon>
        <taxon>Bacilli</taxon>
        <taxon>Lactobacillales</taxon>
        <taxon>Lactobacillaceae</taxon>
        <taxon>Leuconostoc</taxon>
    </lineage>
</organism>
<dbReference type="Proteomes" id="UP001556617">
    <property type="component" value="Unassembled WGS sequence"/>
</dbReference>
<sequence length="130" mass="14851">MRYFKEGIIYLFVGVGIGSFISLLSFTLYQGTPSIKQFLLLMTMSAIMGLLSLIYELDNMAFVTQLISHLILEMLTYGFFIWLTFGSVMIALTNIPTFIISYVIIFVVFRKQGQANARRINAKLADKKRE</sequence>
<keyword evidence="1" id="KW-0812">Transmembrane</keyword>
<dbReference type="InterPro" id="IPR021560">
    <property type="entry name" value="DUF3021"/>
</dbReference>
<feature type="transmembrane region" description="Helical" evidence="1">
    <location>
        <begin position="88"/>
        <end position="109"/>
    </location>
</feature>
<gene>
    <name evidence="2" type="ORF">AB3K24_07880</name>
</gene>
<feature type="transmembrane region" description="Helical" evidence="1">
    <location>
        <begin position="7"/>
        <end position="29"/>
    </location>
</feature>
<accession>A0ABV3S4L4</accession>
<evidence type="ECO:0000313" key="3">
    <source>
        <dbReference type="Proteomes" id="UP001556617"/>
    </source>
</evidence>
<feature type="transmembrane region" description="Helical" evidence="1">
    <location>
        <begin position="35"/>
        <end position="55"/>
    </location>
</feature>
<feature type="transmembrane region" description="Helical" evidence="1">
    <location>
        <begin position="62"/>
        <end position="82"/>
    </location>
</feature>
<keyword evidence="3" id="KW-1185">Reference proteome</keyword>
<dbReference type="EMBL" id="JBFPER010000001">
    <property type="protein sequence ID" value="MEX0381271.1"/>
    <property type="molecule type" value="Genomic_DNA"/>
</dbReference>
<protein>
    <submittedName>
        <fullName evidence="2">DUF3021 family protein</fullName>
    </submittedName>
</protein>